<organism evidence="2 3">
    <name type="scientific">Litorihabitans aurantiacus</name>
    <dbReference type="NCBI Taxonomy" id="1930061"/>
    <lineage>
        <taxon>Bacteria</taxon>
        <taxon>Bacillati</taxon>
        <taxon>Actinomycetota</taxon>
        <taxon>Actinomycetes</taxon>
        <taxon>Micrococcales</taxon>
        <taxon>Beutenbergiaceae</taxon>
        <taxon>Litorihabitans</taxon>
    </lineage>
</organism>
<proteinExistence type="predicted"/>
<evidence type="ECO:0000256" key="1">
    <source>
        <dbReference type="SAM" id="SignalP"/>
    </source>
</evidence>
<feature type="signal peptide" evidence="1">
    <location>
        <begin position="1"/>
        <end position="32"/>
    </location>
</feature>
<gene>
    <name evidence="2" type="ORF">GCM10025875_23770</name>
</gene>
<feature type="chain" id="PRO_5041279316" evidence="1">
    <location>
        <begin position="33"/>
        <end position="306"/>
    </location>
</feature>
<keyword evidence="3" id="KW-1185">Reference proteome</keyword>
<name>A0AA37XFM0_9MICO</name>
<dbReference type="EMBL" id="BSUM01000001">
    <property type="protein sequence ID" value="GMA32385.1"/>
    <property type="molecule type" value="Genomic_DNA"/>
</dbReference>
<keyword evidence="1" id="KW-0732">Signal</keyword>
<dbReference type="Proteomes" id="UP001157161">
    <property type="component" value="Unassembled WGS sequence"/>
</dbReference>
<evidence type="ECO:0000313" key="2">
    <source>
        <dbReference type="EMBL" id="GMA32385.1"/>
    </source>
</evidence>
<accession>A0AA37XFM0</accession>
<reference evidence="2" key="2">
    <citation type="submission" date="2023-02" db="EMBL/GenBank/DDBJ databases">
        <authorList>
            <person name="Sun Q."/>
            <person name="Mori K."/>
        </authorList>
    </citation>
    <scope>NUCLEOTIDE SEQUENCE</scope>
    <source>
        <strain evidence="2">NBRC 112290</strain>
    </source>
</reference>
<dbReference type="AlphaFoldDB" id="A0AA37XFM0"/>
<evidence type="ECO:0000313" key="3">
    <source>
        <dbReference type="Proteomes" id="UP001157161"/>
    </source>
</evidence>
<reference evidence="2" key="1">
    <citation type="journal article" date="2014" name="Int. J. Syst. Evol. Microbiol.">
        <title>Complete genome sequence of Corynebacterium casei LMG S-19264T (=DSM 44701T), isolated from a smear-ripened cheese.</title>
        <authorList>
            <consortium name="US DOE Joint Genome Institute (JGI-PGF)"/>
            <person name="Walter F."/>
            <person name="Albersmeier A."/>
            <person name="Kalinowski J."/>
            <person name="Ruckert C."/>
        </authorList>
    </citation>
    <scope>NUCLEOTIDE SEQUENCE</scope>
    <source>
        <strain evidence="2">NBRC 112290</strain>
    </source>
</reference>
<comment type="caution">
    <text evidence="2">The sequence shown here is derived from an EMBL/GenBank/DDBJ whole genome shotgun (WGS) entry which is preliminary data.</text>
</comment>
<sequence>MSTSRARTRSLAARPALAVVGAAALAVVTACGAPQGAGAPGETDGTAPDPAPDTSAVEYHVFAGVEERDGGAPVLCIGPMPGIYPAPPCTGPTVEGLDWDEVPDVSEQDGVRSARVSLVGTWSECTLTLTRPPAAEPPADASPVDDGWGTQDLGPLCADPWRGGDETLDPLELIDAQNAMTTVAADLPGYVTSYVSNGYDEYNVVVSAAEGDAEAAHAALREVWPGWLCVAEQDLPTASDIAAAQSVLYEGDPLPGLMSSGSGADGVLRVDVEVADPATLEAIHDAVAPWLTPDQVRVTGVLQPLT</sequence>
<dbReference type="RefSeq" id="WP_284251082.1">
    <property type="nucleotide sequence ID" value="NZ_BSUM01000001.1"/>
</dbReference>
<dbReference type="PROSITE" id="PS51257">
    <property type="entry name" value="PROKAR_LIPOPROTEIN"/>
    <property type="match status" value="1"/>
</dbReference>
<protein>
    <submittedName>
        <fullName evidence="2">Uncharacterized protein</fullName>
    </submittedName>
</protein>